<evidence type="ECO:0000313" key="2">
    <source>
        <dbReference type="Proteomes" id="UP000267606"/>
    </source>
</evidence>
<keyword evidence="2" id="KW-1185">Reference proteome</keyword>
<evidence type="ECO:0000313" key="3">
    <source>
        <dbReference type="WBParaSite" id="OFLC_0000254201-mRNA-1"/>
    </source>
</evidence>
<proteinExistence type="predicted"/>
<organism evidence="3">
    <name type="scientific">Onchocerca flexuosa</name>
    <dbReference type="NCBI Taxonomy" id="387005"/>
    <lineage>
        <taxon>Eukaryota</taxon>
        <taxon>Metazoa</taxon>
        <taxon>Ecdysozoa</taxon>
        <taxon>Nematoda</taxon>
        <taxon>Chromadorea</taxon>
        <taxon>Rhabditida</taxon>
        <taxon>Spirurina</taxon>
        <taxon>Spiruromorpha</taxon>
        <taxon>Filarioidea</taxon>
        <taxon>Onchocercidae</taxon>
        <taxon>Onchocerca</taxon>
    </lineage>
</organism>
<dbReference type="AlphaFoldDB" id="A0A183H4Y3"/>
<reference evidence="3" key="1">
    <citation type="submission" date="2016-06" db="UniProtKB">
        <authorList>
            <consortium name="WormBaseParasite"/>
        </authorList>
    </citation>
    <scope>IDENTIFICATION</scope>
</reference>
<accession>A0A183H4Y3</accession>
<sequence length="90" mass="10113">MHLLLFPLSVLDFERNREDFKTLKTREDRCWGILGICSRENLIALSLHVASSFITCNVTTNAVGLLLFKLCDNVEGQPPSASLPTNEQLH</sequence>
<reference evidence="1 2" key="2">
    <citation type="submission" date="2018-11" db="EMBL/GenBank/DDBJ databases">
        <authorList>
            <consortium name="Pathogen Informatics"/>
        </authorList>
    </citation>
    <scope>NUCLEOTIDE SEQUENCE [LARGE SCALE GENOMIC DNA]</scope>
</reference>
<dbReference type="EMBL" id="UZAJ01001482">
    <property type="protein sequence ID" value="VDO33347.1"/>
    <property type="molecule type" value="Genomic_DNA"/>
</dbReference>
<evidence type="ECO:0000313" key="1">
    <source>
        <dbReference type="EMBL" id="VDO33347.1"/>
    </source>
</evidence>
<gene>
    <name evidence="1" type="ORF">OFLC_LOCUS2543</name>
</gene>
<dbReference type="Proteomes" id="UP000267606">
    <property type="component" value="Unassembled WGS sequence"/>
</dbReference>
<protein>
    <submittedName>
        <fullName evidence="3">CNNM transmembrane domain-containing protein</fullName>
    </submittedName>
</protein>
<dbReference type="WBParaSite" id="OFLC_0000254201-mRNA-1">
    <property type="protein sequence ID" value="OFLC_0000254201-mRNA-1"/>
    <property type="gene ID" value="OFLC_0000254201"/>
</dbReference>
<name>A0A183H4Y3_9BILA</name>